<dbReference type="AlphaFoldDB" id="A0AAD6RVF1"/>
<dbReference type="Pfam" id="PF16507">
    <property type="entry name" value="HEAT_PSME4_mid"/>
    <property type="match status" value="1"/>
</dbReference>
<keyword evidence="3" id="KW-1185">Reference proteome</keyword>
<comment type="caution">
    <text evidence="2">The sequence shown here is derived from an EMBL/GenBank/DDBJ whole genome shotgun (WGS) entry which is preliminary data.</text>
</comment>
<reference evidence="2 3" key="1">
    <citation type="journal article" date="2023" name="Mol. Ecol. Resour.">
        <title>Chromosome-level genome assembly of a triploid poplar Populus alba 'Berolinensis'.</title>
        <authorList>
            <person name="Chen S."/>
            <person name="Yu Y."/>
            <person name="Wang X."/>
            <person name="Wang S."/>
            <person name="Zhang T."/>
            <person name="Zhou Y."/>
            <person name="He R."/>
            <person name="Meng N."/>
            <person name="Wang Y."/>
            <person name="Liu W."/>
            <person name="Liu Z."/>
            <person name="Liu J."/>
            <person name="Guo Q."/>
            <person name="Huang H."/>
            <person name="Sederoff R.R."/>
            <person name="Wang G."/>
            <person name="Qu G."/>
            <person name="Chen S."/>
        </authorList>
    </citation>
    <scope>NUCLEOTIDE SEQUENCE [LARGE SCALE GENOMIC DNA]</scope>
    <source>
        <strain evidence="2">SC-2020</strain>
    </source>
</reference>
<dbReference type="GO" id="GO:0005634">
    <property type="term" value="C:nucleus"/>
    <property type="evidence" value="ECO:0007669"/>
    <property type="project" value="TreeGrafter"/>
</dbReference>
<dbReference type="PANTHER" id="PTHR32170:SF3">
    <property type="entry name" value="PROTEASOME ACTIVATOR COMPLEX SUBUNIT 4"/>
    <property type="match status" value="1"/>
</dbReference>
<organism evidence="2 3">
    <name type="scientific">Populus alba x Populus x berolinensis</name>
    <dbReference type="NCBI Taxonomy" id="444605"/>
    <lineage>
        <taxon>Eukaryota</taxon>
        <taxon>Viridiplantae</taxon>
        <taxon>Streptophyta</taxon>
        <taxon>Embryophyta</taxon>
        <taxon>Tracheophyta</taxon>
        <taxon>Spermatophyta</taxon>
        <taxon>Magnoliopsida</taxon>
        <taxon>eudicotyledons</taxon>
        <taxon>Gunneridae</taxon>
        <taxon>Pentapetalae</taxon>
        <taxon>rosids</taxon>
        <taxon>fabids</taxon>
        <taxon>Malpighiales</taxon>
        <taxon>Salicaceae</taxon>
        <taxon>Saliceae</taxon>
        <taxon>Populus</taxon>
    </lineage>
</organism>
<dbReference type="InterPro" id="IPR035309">
    <property type="entry name" value="PSME4"/>
</dbReference>
<dbReference type="PANTHER" id="PTHR32170">
    <property type="entry name" value="PROTEASOME ACTIVATOR COMPLEX SUBUNIT 4"/>
    <property type="match status" value="1"/>
</dbReference>
<feature type="domain" description="Proteasome activator Blm10 middle HEAT repeats region" evidence="1">
    <location>
        <begin position="300"/>
        <end position="417"/>
    </location>
</feature>
<protein>
    <recommendedName>
        <fullName evidence="1">Proteasome activator Blm10 middle HEAT repeats region domain-containing protein</fullName>
    </recommendedName>
</protein>
<proteinExistence type="predicted"/>
<dbReference type="Proteomes" id="UP001164929">
    <property type="component" value="Chromosome 1"/>
</dbReference>
<evidence type="ECO:0000313" key="2">
    <source>
        <dbReference type="EMBL" id="KAJ7015446.1"/>
    </source>
</evidence>
<dbReference type="GO" id="GO:0016504">
    <property type="term" value="F:peptidase activator activity"/>
    <property type="evidence" value="ECO:0007669"/>
    <property type="project" value="InterPro"/>
</dbReference>
<dbReference type="EMBL" id="JAQIZT010000001">
    <property type="protein sequence ID" value="KAJ7015446.1"/>
    <property type="molecule type" value="Genomic_DNA"/>
</dbReference>
<dbReference type="GO" id="GO:0005829">
    <property type="term" value="C:cytosol"/>
    <property type="evidence" value="ECO:0007669"/>
    <property type="project" value="TreeGrafter"/>
</dbReference>
<dbReference type="GO" id="GO:0010499">
    <property type="term" value="P:proteasomal ubiquitin-independent protein catabolic process"/>
    <property type="evidence" value="ECO:0007669"/>
    <property type="project" value="TreeGrafter"/>
</dbReference>
<gene>
    <name evidence="2" type="ORF">NC653_004676</name>
</gene>
<dbReference type="GO" id="GO:0070628">
    <property type="term" value="F:proteasome binding"/>
    <property type="evidence" value="ECO:0007669"/>
    <property type="project" value="InterPro"/>
</dbReference>
<name>A0AAD6RVF1_9ROSI</name>
<dbReference type="InterPro" id="IPR032430">
    <property type="entry name" value="Blm10_mid"/>
</dbReference>
<evidence type="ECO:0000259" key="1">
    <source>
        <dbReference type="Pfam" id="PF16507"/>
    </source>
</evidence>
<evidence type="ECO:0000313" key="3">
    <source>
        <dbReference type="Proteomes" id="UP001164929"/>
    </source>
</evidence>
<accession>A0AAD6RVF1</accession>
<sequence length="788" mass="88406">MHLYNAWLPPPVAEETKKEKDSFRRVLNSVKDSYKPDDPDSVYSTLKWVSVLELFIKAKSELNLEDVAELVQIGIELFNISQNKLYAQVRWGNLLVRVLNKYRKKLAFKVQWRPLYDTLIHTHFSRNTGPEGWRLRQRHFQTITSLVRSCRRFFPVVSLLENPWHNSAFEGSGFVRLFLPTNLENQDFYTDAWVKKSLDSWDSIPNSQFWNNQWAAVIARVIKNYNFIKWECFLPTLFSRYLNMFEVPVANGSASYPFSVDVPRYTRFLFSNKTATPAKAIAKSIVYLLKPGSAAQQHFEKLINLLEQYYHPSNGGRWTYSLERFLLNLVITFQKRLQREQQSTDSSRQADMFLGRSERTFFVNVLLKLIDRGQYSKDEHLSETVAATTSILSYVEPTLVLPFLASRFHLALETVSSGACVILGATMLKFDNDPLFKGYLVLSSSDYASFITLTCLFPTFLSSQMTATHQLKTAVMSVAYAGRSLCLTSLSSTGKQEDCGGGDDAYVDLLTISLSNALLGMDANDPPKTMATMQLLGSIFSNIATLDDNTNQLSFLPMIQFSEWLDEFLCRLFSLLQHLEPGSVLNEGLHSSATSGTFLVDDGPFYYCMLEILLGRLSKSLYNQKKLQSLLVTNILPGAVAEVGLLCCACVHSNPEEAVASLVDPILSSVISSLKGTPATGFGGSGIPDAKVSIKAKPTLSPALETAIDYQLKILSVAINYGGPALLSLQESIQRSYRVNGAGAFSWHPAATALEEWISAKDYNSDGPLMGPKWHVPVMMKFSLQMNF</sequence>